<reference evidence="2" key="1">
    <citation type="submission" date="2014-08" db="EMBL/GenBank/DDBJ databases">
        <authorList>
            <person name="Sharma Rahul"/>
            <person name="Thines Marco"/>
        </authorList>
    </citation>
    <scope>NUCLEOTIDE SEQUENCE</scope>
</reference>
<sequence length="255" mass="28603">MISVPELLERYKDSPFVVLSDFDGTISTEDSNDHVIDKFGMGEAKRRILWDKVVTGDDCFRDAFRVSLQSVRDNLTFQECVDILSKGCQIKLDPGFLTFYEWCRAQTPAVPVIVVSSGMEPIIRGIFSNLLGKKEADEIDIVSNDVSLGSGPHDWEIVYRHPESGFGHDKSLAILPFKELPHRPTLFFCGDGISDMSAAQHADCLFVKNKEGNDLATYCTNQGFPFKLFDTFEYVLKDVQDVIGGRKTAEEVMKS</sequence>
<dbReference type="InterPro" id="IPR036412">
    <property type="entry name" value="HAD-like_sf"/>
</dbReference>
<organism evidence="2">
    <name type="scientific">Phaffia rhodozyma</name>
    <name type="common">Yeast</name>
    <name type="synonym">Xanthophyllomyces dendrorhous</name>
    <dbReference type="NCBI Taxonomy" id="264483"/>
    <lineage>
        <taxon>Eukaryota</taxon>
        <taxon>Fungi</taxon>
        <taxon>Dikarya</taxon>
        <taxon>Basidiomycota</taxon>
        <taxon>Agaricomycotina</taxon>
        <taxon>Tremellomycetes</taxon>
        <taxon>Cystofilobasidiales</taxon>
        <taxon>Mrakiaceae</taxon>
        <taxon>Phaffia</taxon>
    </lineage>
</organism>
<keyword evidence="1" id="KW-0378">Hydrolase</keyword>
<dbReference type="SUPFAM" id="SSF56784">
    <property type="entry name" value="HAD-like"/>
    <property type="match status" value="1"/>
</dbReference>
<protein>
    <submittedName>
        <fullName evidence="2">Pyridoxal phosphate phosphatase-related</fullName>
    </submittedName>
</protein>
<name>A0A0F7SFN4_PHARH</name>
<dbReference type="InterPro" id="IPR006384">
    <property type="entry name" value="HAD_hydro_PyrdxlP_Pase-like"/>
</dbReference>
<proteinExistence type="predicted"/>
<dbReference type="NCBIfam" id="TIGR01489">
    <property type="entry name" value="DKMTPPase-SF"/>
    <property type="match status" value="1"/>
</dbReference>
<dbReference type="AlphaFoldDB" id="A0A0F7SFN4"/>
<dbReference type="Pfam" id="PF12710">
    <property type="entry name" value="HAD"/>
    <property type="match status" value="1"/>
</dbReference>
<dbReference type="EMBL" id="LN483249">
    <property type="protein sequence ID" value="CDZ97641.1"/>
    <property type="molecule type" value="Genomic_DNA"/>
</dbReference>
<dbReference type="GO" id="GO:0016791">
    <property type="term" value="F:phosphatase activity"/>
    <property type="evidence" value="ECO:0007669"/>
    <property type="project" value="InterPro"/>
</dbReference>
<evidence type="ECO:0000256" key="1">
    <source>
        <dbReference type="ARBA" id="ARBA00022801"/>
    </source>
</evidence>
<accession>A0A0F7SFN4</accession>
<dbReference type="Gene3D" id="3.90.1470.20">
    <property type="match status" value="1"/>
</dbReference>
<dbReference type="InterPro" id="IPR050849">
    <property type="entry name" value="HAD-like_hydrolase_phosphatase"/>
</dbReference>
<dbReference type="Gene3D" id="3.40.50.1000">
    <property type="entry name" value="HAD superfamily/HAD-like"/>
    <property type="match status" value="1"/>
</dbReference>
<dbReference type="NCBIfam" id="TIGR01488">
    <property type="entry name" value="HAD-SF-IB"/>
    <property type="match status" value="1"/>
</dbReference>
<dbReference type="PANTHER" id="PTHR28181:SF2">
    <property type="entry name" value="PHOSPHORIC MONOESTER HYDROLASE"/>
    <property type="match status" value="1"/>
</dbReference>
<dbReference type="PANTHER" id="PTHR28181">
    <property type="entry name" value="UPF0655 PROTEIN YCR015C"/>
    <property type="match status" value="1"/>
</dbReference>
<dbReference type="InterPro" id="IPR023214">
    <property type="entry name" value="HAD_sf"/>
</dbReference>
<evidence type="ECO:0000313" key="2">
    <source>
        <dbReference type="EMBL" id="CDZ97641.1"/>
    </source>
</evidence>